<feature type="compositionally biased region" description="Basic and acidic residues" evidence="17">
    <location>
        <begin position="537"/>
        <end position="565"/>
    </location>
</feature>
<evidence type="ECO:0000256" key="5">
    <source>
        <dbReference type="ARBA" id="ARBA00022490"/>
    </source>
</evidence>
<evidence type="ECO:0000256" key="8">
    <source>
        <dbReference type="ARBA" id="ARBA00022776"/>
    </source>
</evidence>
<dbReference type="Pfam" id="PF09380">
    <property type="entry name" value="FERM_C"/>
    <property type="match status" value="1"/>
</dbReference>
<feature type="compositionally biased region" description="Basic and acidic residues" evidence="17">
    <location>
        <begin position="181"/>
        <end position="248"/>
    </location>
</feature>
<comment type="caution">
    <text evidence="19">The sequence shown here is derived from an EMBL/GenBank/DDBJ whole genome shotgun (WGS) entry which is preliminary data.</text>
</comment>
<keyword evidence="10" id="KW-0009">Actin-binding</keyword>
<evidence type="ECO:0000256" key="17">
    <source>
        <dbReference type="SAM" id="MobiDB-lite"/>
    </source>
</evidence>
<dbReference type="GO" id="GO:0031032">
    <property type="term" value="P:actomyosin structure organization"/>
    <property type="evidence" value="ECO:0007669"/>
    <property type="project" value="TreeGrafter"/>
</dbReference>
<keyword evidence="11" id="KW-0206">Cytoskeleton</keyword>
<evidence type="ECO:0000256" key="11">
    <source>
        <dbReference type="ARBA" id="ARBA00023212"/>
    </source>
</evidence>
<dbReference type="PANTHER" id="PTHR23280">
    <property type="entry name" value="4.1 G PROTEIN"/>
    <property type="match status" value="1"/>
</dbReference>
<dbReference type="InterPro" id="IPR019749">
    <property type="entry name" value="Band_41_domain"/>
</dbReference>
<dbReference type="Pfam" id="PF09379">
    <property type="entry name" value="FERM_N"/>
    <property type="match status" value="1"/>
</dbReference>
<dbReference type="InterPro" id="IPR018980">
    <property type="entry name" value="FERM_PH-like_C"/>
</dbReference>
<dbReference type="Gene3D" id="3.10.20.90">
    <property type="entry name" value="Phosphatidylinositol 3-kinase Catalytic Subunit, Chain A, domain 1"/>
    <property type="match status" value="1"/>
</dbReference>
<keyword evidence="6" id="KW-0597">Phosphoprotein</keyword>
<dbReference type="SMART" id="SM01196">
    <property type="entry name" value="FERM_C"/>
    <property type="match status" value="1"/>
</dbReference>
<dbReference type="GO" id="GO:0051301">
    <property type="term" value="P:cell division"/>
    <property type="evidence" value="ECO:0007669"/>
    <property type="project" value="UniProtKB-KW"/>
</dbReference>
<feature type="compositionally biased region" description="Basic residues" evidence="17">
    <location>
        <begin position="249"/>
        <end position="258"/>
    </location>
</feature>
<dbReference type="InterPro" id="IPR018979">
    <property type="entry name" value="FERM_N"/>
</dbReference>
<evidence type="ECO:0000256" key="3">
    <source>
        <dbReference type="ARBA" id="ARBA00004544"/>
    </source>
</evidence>
<dbReference type="CDD" id="cd13184">
    <property type="entry name" value="FERM_C_4_1_family"/>
    <property type="match status" value="1"/>
</dbReference>
<dbReference type="Pfam" id="PF05902">
    <property type="entry name" value="4_1_CTD"/>
    <property type="match status" value="1"/>
</dbReference>
<comment type="subcellular location">
    <subcellularLocation>
        <location evidence="3">Cytoplasm</location>
        <location evidence="3">Cell cortex</location>
    </subcellularLocation>
    <subcellularLocation>
        <location evidence="2">Cytoplasm</location>
        <location evidence="2">Cytoskeleton</location>
    </subcellularLocation>
    <subcellularLocation>
        <location evidence="1">Nucleus</location>
    </subcellularLocation>
</comment>
<dbReference type="InterPro" id="IPR011993">
    <property type="entry name" value="PH-like_dom_sf"/>
</dbReference>
<evidence type="ECO:0000259" key="18">
    <source>
        <dbReference type="PROSITE" id="PS50057"/>
    </source>
</evidence>
<dbReference type="Pfam" id="PF08736">
    <property type="entry name" value="FA"/>
    <property type="match status" value="1"/>
</dbReference>
<evidence type="ECO:0000313" key="19">
    <source>
        <dbReference type="EMBL" id="KAF6739686.1"/>
    </source>
</evidence>
<feature type="compositionally biased region" description="Low complexity" evidence="17">
    <location>
        <begin position="156"/>
        <end position="166"/>
    </location>
</feature>
<dbReference type="FunFam" id="3.10.20.90:FF:000002">
    <property type="entry name" value="Erythrocyte protein band 4.1-like 3"/>
    <property type="match status" value="1"/>
</dbReference>
<protein>
    <recommendedName>
        <fullName evidence="14">Protein 4.1</fullName>
    </recommendedName>
    <alternativeName>
        <fullName evidence="15">Band 4.1</fullName>
    </alternativeName>
    <alternativeName>
        <fullName evidence="16">Erythrocyte membrane protein band 4.1</fullName>
    </alternativeName>
</protein>
<evidence type="ECO:0000256" key="16">
    <source>
        <dbReference type="ARBA" id="ARBA00032586"/>
    </source>
</evidence>
<feature type="compositionally biased region" description="Polar residues" evidence="17">
    <location>
        <begin position="521"/>
        <end position="533"/>
    </location>
</feature>
<evidence type="ECO:0000256" key="1">
    <source>
        <dbReference type="ARBA" id="ARBA00004123"/>
    </source>
</evidence>
<evidence type="ECO:0000256" key="9">
    <source>
        <dbReference type="ARBA" id="ARBA00022860"/>
    </source>
</evidence>
<dbReference type="SUPFAM" id="SSF54236">
    <property type="entry name" value="Ubiquitin-like"/>
    <property type="match status" value="1"/>
</dbReference>
<dbReference type="GO" id="GO:0005938">
    <property type="term" value="C:cell cortex"/>
    <property type="evidence" value="ECO:0007669"/>
    <property type="project" value="UniProtKB-SubCell"/>
</dbReference>
<accession>A0A834FTQ9</accession>
<dbReference type="GO" id="GO:0005856">
    <property type="term" value="C:cytoskeleton"/>
    <property type="evidence" value="ECO:0007669"/>
    <property type="project" value="UniProtKB-SubCell"/>
</dbReference>
<dbReference type="FunFam" id="2.30.29.30:FF:000001">
    <property type="entry name" value="Erythrocyte membrane protein band 4.1"/>
    <property type="match status" value="1"/>
</dbReference>
<dbReference type="Gene3D" id="2.30.29.30">
    <property type="entry name" value="Pleckstrin-homology domain (PH domain)/Phosphotyrosine-binding domain (PTB)"/>
    <property type="match status" value="1"/>
</dbReference>
<dbReference type="GO" id="GO:0005516">
    <property type="term" value="F:calmodulin binding"/>
    <property type="evidence" value="ECO:0007669"/>
    <property type="project" value="UniProtKB-KW"/>
</dbReference>
<evidence type="ECO:0000256" key="7">
    <source>
        <dbReference type="ARBA" id="ARBA00022618"/>
    </source>
</evidence>
<feature type="region of interest" description="Disordered" evidence="17">
    <location>
        <begin position="79"/>
        <end position="609"/>
    </location>
</feature>
<feature type="compositionally biased region" description="Basic and acidic residues" evidence="17">
    <location>
        <begin position="485"/>
        <end position="499"/>
    </location>
</feature>
<dbReference type="GO" id="GO:0005634">
    <property type="term" value="C:nucleus"/>
    <property type="evidence" value="ECO:0007669"/>
    <property type="project" value="UniProtKB-SubCell"/>
</dbReference>
<dbReference type="GO" id="GO:0005198">
    <property type="term" value="F:structural molecule activity"/>
    <property type="evidence" value="ECO:0007669"/>
    <property type="project" value="InterPro"/>
</dbReference>
<evidence type="ECO:0000256" key="4">
    <source>
        <dbReference type="ARBA" id="ARBA00022448"/>
    </source>
</evidence>
<dbReference type="InterPro" id="IPR007477">
    <property type="entry name" value="SAB_dom"/>
</dbReference>
<evidence type="ECO:0000313" key="20">
    <source>
        <dbReference type="Proteomes" id="UP000646548"/>
    </source>
</evidence>
<keyword evidence="7" id="KW-0132">Cell division</keyword>
<keyword evidence="13" id="KW-0131">Cell cycle</keyword>
<dbReference type="PANTHER" id="PTHR23280:SF12">
    <property type="entry name" value="PROTEIN 4.1"/>
    <property type="match status" value="1"/>
</dbReference>
<dbReference type="GO" id="GO:0003779">
    <property type="term" value="F:actin binding"/>
    <property type="evidence" value="ECO:0007669"/>
    <property type="project" value="UniProtKB-KW"/>
</dbReference>
<proteinExistence type="predicted"/>
<dbReference type="InterPro" id="IPR019747">
    <property type="entry name" value="FERM_CS"/>
</dbReference>
<dbReference type="PROSITE" id="PS50057">
    <property type="entry name" value="FERM_3"/>
    <property type="match status" value="1"/>
</dbReference>
<keyword evidence="4" id="KW-0813">Transport</keyword>
<keyword evidence="9" id="KW-0112">Calmodulin-binding</keyword>
<dbReference type="Pfam" id="PF04382">
    <property type="entry name" value="SAB"/>
    <property type="match status" value="1"/>
</dbReference>
<dbReference type="GO" id="GO:0030866">
    <property type="term" value="P:cortical actin cytoskeleton organization"/>
    <property type="evidence" value="ECO:0007669"/>
    <property type="project" value="InterPro"/>
</dbReference>
<dbReference type="InterPro" id="IPR008379">
    <property type="entry name" value="Band_4.1_C"/>
</dbReference>
<organism evidence="19 20">
    <name type="scientific">Oryzias melastigma</name>
    <name type="common">Marine medaka</name>
    <dbReference type="NCBI Taxonomy" id="30732"/>
    <lineage>
        <taxon>Eukaryota</taxon>
        <taxon>Metazoa</taxon>
        <taxon>Chordata</taxon>
        <taxon>Craniata</taxon>
        <taxon>Vertebrata</taxon>
        <taxon>Euteleostomi</taxon>
        <taxon>Actinopterygii</taxon>
        <taxon>Neopterygii</taxon>
        <taxon>Teleostei</taxon>
        <taxon>Neoteleostei</taxon>
        <taxon>Acanthomorphata</taxon>
        <taxon>Ovalentaria</taxon>
        <taxon>Atherinomorphae</taxon>
        <taxon>Beloniformes</taxon>
        <taxon>Adrianichthyidae</taxon>
        <taxon>Oryziinae</taxon>
        <taxon>Oryzias</taxon>
    </lineage>
</organism>
<dbReference type="SMART" id="SM01195">
    <property type="entry name" value="FA"/>
    <property type="match status" value="1"/>
</dbReference>
<evidence type="ECO:0000256" key="15">
    <source>
        <dbReference type="ARBA" id="ARBA00030419"/>
    </source>
</evidence>
<dbReference type="SMART" id="SM00295">
    <property type="entry name" value="B41"/>
    <property type="match status" value="1"/>
</dbReference>
<feature type="compositionally biased region" description="Basic and acidic residues" evidence="17">
    <location>
        <begin position="116"/>
        <end position="127"/>
    </location>
</feature>
<feature type="compositionally biased region" description="Basic and acidic residues" evidence="17">
    <location>
        <begin position="572"/>
        <end position="608"/>
    </location>
</feature>
<evidence type="ECO:0000256" key="13">
    <source>
        <dbReference type="ARBA" id="ARBA00023306"/>
    </source>
</evidence>
<reference evidence="19" key="1">
    <citation type="journal article" name="BMC Genomics">
        <title>Long-read sequencing and de novo genome assembly of marine medaka (Oryzias melastigma).</title>
        <authorList>
            <person name="Liang P."/>
            <person name="Saqib H.S.A."/>
            <person name="Ni X."/>
            <person name="Shen Y."/>
        </authorList>
    </citation>
    <scope>NUCLEOTIDE SEQUENCE</scope>
    <source>
        <strain evidence="19">Bigg-433</strain>
    </source>
</reference>
<sequence length="1300" mass="145868">MKAGKSLYGIQLSAQRECKEWVVSVSVVPGCSCLQGLWVCKCCCSSPPPSVSPLLWAQLSTCSMQSAQAGLGNVATMTTEASAVSEADTEGKQKASGATPEPESEPEKQNQGATASEKEGESSKKAQEQVAEPGPADAATSPEEEQLKPRTRTSAGKGLSRLFSSFLKRRSQCSQDGEGFEPEKAKDEKAEKEEKADSSGGEEKVEEVKSEGKEVKTSEEKTEVKEVKKEEEKLKQKEEKVEEKVEKKGSKKKKKEAKKKVEQKVEEIVKEDQSKKAEDKTEKKDETKEEKAKQTAEKEDAKPEIKEEEKEKDTAEVQEKNIETRKKEEEKVDKRVAKKKEKEDKLKKKEEEKARRKAEEEERAKKREEEKVKRKEEERAREAEKAKKKEGEKAKKKEEKVKEEKAKKKEEEKPKEEKTKKKEEEKPQEEKVKEEKGKKKEEEKPHEVKEEDKKKDKEIIEKTEEKLQKEEEKEEKKEKGKSKGKKEEKEVKSKAEEQVKAPIAAPEPELKTEPEQDAEQTMDQQSVSSTETQPAPEEQKAESEIKKEPEVVEEVKSDDTVQKEEEPAEQGEAIKGEEKATEVTKKEKPVKEKKTEKKTEKKAEEPKGAKRLKTMQCKVTLLDDAQFECELDKHAKAQELFTKVCDHVNLLEKDYFGLAHWETPTSKTWLEPTKEIRKQVPGAVYEFTFSVKFYPADPAQLTEDLTRSMSPAQADMLFLENAKKLAMYGVDLHQAKDLDGVDITLGVCSGGLMVYKDKLRINRFPWPKVLKISYKRSSFFIKIRPSEQEQYESTIGFKLPNYKASKKLWKVCVEHHTFFRVSSVEPPSSRRFLVLGSKFRYSGRTQAQTRQASSMIDRPAPRFTRSASKRLSRNLDGAVSTQRGARPVSAPVFSQAALAEAGIPMALLDQPQTSTPIKAGRQEERKLEVTVEAAEPSKIEVEAEVKREVDSSLMSTINGDVQHESERTLTEGVQMRKKRAKKIEGDSIYIRHSLLMLEEFEKPQEDLLQHHASISELKRNFMEAVPESRPSEWDKRLSTHSPFRTVGINGQPLPSADGTECISPLCKGSDSKGALEEAAGNLGVSDPSSPTVSHHSQPDGADAFDCPLEEESLNQEEVVVYETLLVPLVEVEAAHLGPPFDSSCKALDLIQEEDEPGQSERSEGIVGSSSASLFWSDGPQVVRCFQPPLVQTQTVTITAASTSLPSDISTTEVPIVPTKTFTYESTKVTGDDEDRDDSTVSTSKTISSESTCGSAVTTTKISKVVKSSSTETRVEKRIVLNAESETDQDQVHAVKKRCFL</sequence>
<dbReference type="InterPro" id="IPR014847">
    <property type="entry name" value="FA"/>
</dbReference>
<dbReference type="SUPFAM" id="SSF50729">
    <property type="entry name" value="PH domain-like"/>
    <property type="match status" value="1"/>
</dbReference>
<dbReference type="InterPro" id="IPR029071">
    <property type="entry name" value="Ubiquitin-like_domsf"/>
</dbReference>
<evidence type="ECO:0000256" key="14">
    <source>
        <dbReference type="ARBA" id="ARBA00023658"/>
    </source>
</evidence>
<feature type="compositionally biased region" description="Basic and acidic residues" evidence="17">
    <location>
        <begin position="259"/>
        <end position="478"/>
    </location>
</feature>
<feature type="region of interest" description="Disordered" evidence="17">
    <location>
        <begin position="1226"/>
        <end position="1245"/>
    </location>
</feature>
<feature type="region of interest" description="Disordered" evidence="17">
    <location>
        <begin position="1080"/>
        <end position="1104"/>
    </location>
</feature>
<feature type="domain" description="FERM" evidence="18">
    <location>
        <begin position="615"/>
        <end position="968"/>
    </location>
</feature>
<dbReference type="PROSITE" id="PS00660">
    <property type="entry name" value="FERM_1"/>
    <property type="match status" value="1"/>
</dbReference>
<dbReference type="InterPro" id="IPR000299">
    <property type="entry name" value="FERM_domain"/>
</dbReference>
<dbReference type="Proteomes" id="UP000646548">
    <property type="component" value="Unassembled WGS sequence"/>
</dbReference>
<feature type="compositionally biased region" description="Polar residues" evidence="17">
    <location>
        <begin position="1086"/>
        <end position="1095"/>
    </location>
</feature>
<gene>
    <name evidence="19" type="ORF">FQA47_004957</name>
</gene>
<dbReference type="EMBL" id="WKFB01000004">
    <property type="protein sequence ID" value="KAF6739686.1"/>
    <property type="molecule type" value="Genomic_DNA"/>
</dbReference>
<dbReference type="GO" id="GO:0005886">
    <property type="term" value="C:plasma membrane"/>
    <property type="evidence" value="ECO:0007669"/>
    <property type="project" value="TreeGrafter"/>
</dbReference>
<keyword evidence="8" id="KW-0498">Mitosis</keyword>
<evidence type="ECO:0000256" key="6">
    <source>
        <dbReference type="ARBA" id="ARBA00022553"/>
    </source>
</evidence>
<keyword evidence="12" id="KW-0539">Nucleus</keyword>
<keyword evidence="5" id="KW-0963">Cytoplasm</keyword>
<evidence type="ECO:0000256" key="10">
    <source>
        <dbReference type="ARBA" id="ARBA00023203"/>
    </source>
</evidence>
<name>A0A834FTQ9_ORYME</name>
<evidence type="ECO:0000256" key="12">
    <source>
        <dbReference type="ARBA" id="ARBA00023242"/>
    </source>
</evidence>
<evidence type="ECO:0000256" key="2">
    <source>
        <dbReference type="ARBA" id="ARBA00004245"/>
    </source>
</evidence>